<keyword evidence="2" id="KW-1185">Reference proteome</keyword>
<accession>A0ABW5NCT5</accession>
<reference evidence="2" key="1">
    <citation type="journal article" date="2019" name="Int. J. Syst. Evol. Microbiol.">
        <title>The Global Catalogue of Microorganisms (GCM) 10K type strain sequencing project: providing services to taxonomists for standard genome sequencing and annotation.</title>
        <authorList>
            <consortium name="The Broad Institute Genomics Platform"/>
            <consortium name="The Broad Institute Genome Sequencing Center for Infectious Disease"/>
            <person name="Wu L."/>
            <person name="Ma J."/>
        </authorList>
    </citation>
    <scope>NUCLEOTIDE SEQUENCE [LARGE SCALE GENOMIC DNA]</scope>
    <source>
        <strain evidence="2">KCTC 42423</strain>
    </source>
</reference>
<comment type="caution">
    <text evidence="1">The sequence shown here is derived from an EMBL/GenBank/DDBJ whole genome shotgun (WGS) entry which is preliminary data.</text>
</comment>
<protein>
    <submittedName>
        <fullName evidence="1">GAF domain-containing protein</fullName>
    </submittedName>
</protein>
<evidence type="ECO:0000313" key="2">
    <source>
        <dbReference type="Proteomes" id="UP001597459"/>
    </source>
</evidence>
<dbReference type="RefSeq" id="WP_378254225.1">
    <property type="nucleotide sequence ID" value="NZ_JBHSJV010000001.1"/>
</dbReference>
<sequence>MKVLDQDFPLDIWISFTKFFEAYRENVTSENELLRDRAKRIVAIADQYPELESGIQSEERIQELMPEINMILEDSFSEILQKNEIKLATIPFKNIVLKCTRRYENIIKAAGKDFEPTIENLDEDYYYIMGCSIILTSYYGYNIDFKRPFISSIPDMSGILRHYKILYNADFIKITKKEGTRDITNEDVAELLDNFGDIDLWKEKFAPNSWIFQGVIIANMFDVTMDVSLSNFKAKLLKYDKEEEQNETFLEDFQKIFKAIFNLPDIKIGFSDYNEEEQVFETVPFKNVQSYLLHDKKMDCCEAMVCRESYDHLFKESTYFAISDVEKSSQLAPEEGMYKRLLKQNIKSIIIAPIVSGEKLLGIMEIVSPNVRELNSINAHKLQDVMPYLVDSVLRSKAEMEDEMELVIQKECTSIHTSVYWKFREEAKRFLRSKIDGEATSFREVVFEDVYPLYGQIDIKGSSEARNTSIQKDLILQLNLINDVMSKVIEEEPLPIYNQLKYRIDVYIQSINEQFQVDSEQNILDFIRNEITPLFEHLEKKNDKIDALIYDYKTELDENLSIVYKHRKAYDESVMIINKRLADLLDKKQVEAQKMYPHYFERFKSDGVEHNMYVGESITKKNSFNQIYLHNLRLWQLQVMCEMENEYYLLKKDLPVAMDVASMALVFNSSLSVRFRMDEKRFDVDSTYNARYEVVKKRVDKANIKGTNKRVTEQGKLVIVYSQRSDEKEYMKYIHFLQAKNYLKEGVEIVELEDLQGVTGLKAIRVDILYHKNKEAKEFYTYEELMEALN</sequence>
<evidence type="ECO:0000313" key="1">
    <source>
        <dbReference type="EMBL" id="MFD2593372.1"/>
    </source>
</evidence>
<dbReference type="Proteomes" id="UP001597459">
    <property type="component" value="Unassembled WGS sequence"/>
</dbReference>
<organism evidence="1 2">
    <name type="scientific">Aquimarina hainanensis</name>
    <dbReference type="NCBI Taxonomy" id="1578017"/>
    <lineage>
        <taxon>Bacteria</taxon>
        <taxon>Pseudomonadati</taxon>
        <taxon>Bacteroidota</taxon>
        <taxon>Flavobacteriia</taxon>
        <taxon>Flavobacteriales</taxon>
        <taxon>Flavobacteriaceae</taxon>
        <taxon>Aquimarina</taxon>
    </lineage>
</organism>
<gene>
    <name evidence="1" type="ORF">ACFSTE_21225</name>
</gene>
<dbReference type="EMBL" id="JBHULX010000048">
    <property type="protein sequence ID" value="MFD2593372.1"/>
    <property type="molecule type" value="Genomic_DNA"/>
</dbReference>
<name>A0ABW5NCT5_9FLAO</name>
<proteinExistence type="predicted"/>